<evidence type="ECO:0000313" key="9">
    <source>
        <dbReference type="EMBL" id="CUV34089.1"/>
    </source>
</evidence>
<protein>
    <submittedName>
        <fullName evidence="13">ABC transporter substrate-binding protein</fullName>
    </submittedName>
    <submittedName>
        <fullName evidence="5">CTP synthase</fullName>
    </submittedName>
    <submittedName>
        <fullName evidence="7">Putative Leu/Ile/Val-binding lipoprotein transmembrane</fullName>
    </submittedName>
</protein>
<organism evidence="7">
    <name type="scientific">Ralstonia solanacearum</name>
    <name type="common">Pseudomonas solanacearum</name>
    <dbReference type="NCBI Taxonomy" id="305"/>
    <lineage>
        <taxon>Bacteria</taxon>
        <taxon>Pseudomonadati</taxon>
        <taxon>Pseudomonadota</taxon>
        <taxon>Betaproteobacteria</taxon>
        <taxon>Burkholderiales</taxon>
        <taxon>Burkholderiaceae</taxon>
        <taxon>Ralstonia</taxon>
        <taxon>Ralstonia solanacearum species complex</taxon>
    </lineage>
</organism>
<comment type="similarity">
    <text evidence="1">Belongs to the leucine-binding protein family.</text>
</comment>
<dbReference type="EMBL" id="LN899823">
    <property type="protein sequence ID" value="CUV22400.1"/>
    <property type="molecule type" value="Genomic_DNA"/>
</dbReference>
<evidence type="ECO:0000256" key="3">
    <source>
        <dbReference type="SAM" id="SignalP"/>
    </source>
</evidence>
<dbReference type="InterPro" id="IPR028082">
    <property type="entry name" value="Peripla_BP_I"/>
</dbReference>
<evidence type="ECO:0000313" key="7">
    <source>
        <dbReference type="EMBL" id="CUV22400.1"/>
    </source>
</evidence>
<dbReference type="EMBL" id="LN899821">
    <property type="protein sequence ID" value="CUV17614.1"/>
    <property type="molecule type" value="Genomic_DNA"/>
</dbReference>
<evidence type="ECO:0000313" key="11">
    <source>
        <dbReference type="EMBL" id="CUV43992.1"/>
    </source>
</evidence>
<name>A0A0K1ZG57_RALSL</name>
<keyword evidence="7" id="KW-0472">Membrane</keyword>
<dbReference type="AlphaFoldDB" id="A0A0K1ZG57"/>
<dbReference type="EMBL" id="CP025742">
    <property type="protein sequence ID" value="AYA49520.1"/>
    <property type="molecule type" value="Genomic_DNA"/>
</dbReference>
<dbReference type="PANTHER" id="PTHR47235">
    <property type="entry name" value="BLR6548 PROTEIN"/>
    <property type="match status" value="1"/>
</dbReference>
<evidence type="ECO:0000256" key="2">
    <source>
        <dbReference type="ARBA" id="ARBA00022729"/>
    </source>
</evidence>
<evidence type="ECO:0000313" key="5">
    <source>
        <dbReference type="EMBL" id="AYA49520.1"/>
    </source>
</evidence>
<evidence type="ECO:0000313" key="6">
    <source>
        <dbReference type="EMBL" id="CUV17614.1"/>
    </source>
</evidence>
<keyword evidence="7" id="KW-0449">Lipoprotein</keyword>
<geneLocation type="plasmid" evidence="13 15">
    <name>p1</name>
</geneLocation>
<dbReference type="Gene3D" id="3.40.50.2300">
    <property type="match status" value="2"/>
</dbReference>
<keyword evidence="7" id="KW-0812">Transmembrane</keyword>
<dbReference type="EMBL" id="LN899820">
    <property type="protein sequence ID" value="CUV56612.1"/>
    <property type="molecule type" value="Genomic_DNA"/>
</dbReference>
<dbReference type="PANTHER" id="PTHR47235:SF1">
    <property type="entry name" value="BLR6548 PROTEIN"/>
    <property type="match status" value="1"/>
</dbReference>
<dbReference type="PROSITE" id="PS51257">
    <property type="entry name" value="PROKAR_LIPOPROTEIN"/>
    <property type="match status" value="1"/>
</dbReference>
<evidence type="ECO:0000313" key="14">
    <source>
        <dbReference type="Proteomes" id="UP000262427"/>
    </source>
</evidence>
<evidence type="ECO:0000313" key="13">
    <source>
        <dbReference type="EMBL" id="UZF16920.1"/>
    </source>
</evidence>
<dbReference type="InterPro" id="IPR028081">
    <property type="entry name" value="Leu-bd"/>
</dbReference>
<feature type="chain" id="PRO_5014231661" evidence="3">
    <location>
        <begin position="29"/>
        <end position="386"/>
    </location>
</feature>
<feature type="signal peptide" evidence="3">
    <location>
        <begin position="1"/>
        <end position="28"/>
    </location>
</feature>
<reference evidence="13" key="4">
    <citation type="submission" date="2021-10" db="EMBL/GenBank/DDBJ databases">
        <title>Complete genome sequences of five Ralstonia solancearum strains isolated from sunflower.</title>
        <authorList>
            <person name="She X."/>
            <person name="He Z."/>
        </authorList>
    </citation>
    <scope>NUCLEOTIDE SEQUENCE</scope>
    <source>
        <strain evidence="13">RS638</strain>
        <plasmid evidence="13">p1</plasmid>
    </source>
</reference>
<evidence type="ECO:0000313" key="12">
    <source>
        <dbReference type="EMBL" id="CUV56612.1"/>
    </source>
</evidence>
<feature type="domain" description="Leucine-binding protein" evidence="4">
    <location>
        <begin position="37"/>
        <end position="368"/>
    </location>
</feature>
<dbReference type="PATRIC" id="fig|305.107.peg.2983"/>
<evidence type="ECO:0000256" key="1">
    <source>
        <dbReference type="ARBA" id="ARBA00010062"/>
    </source>
</evidence>
<reference evidence="7" key="1">
    <citation type="submission" date="2015-10" db="EMBL/GenBank/DDBJ databases">
        <authorList>
            <person name="Gilbert D.G."/>
        </authorList>
    </citation>
    <scope>NUCLEOTIDE SEQUENCE</scope>
    <source>
        <strain evidence="7">Phyl III-seqv23</strain>
    </source>
</reference>
<gene>
    <name evidence="13" type="ORF">LH706_23325</name>
    <name evidence="6" type="ORF">PSS4_v1_360024</name>
    <name evidence="5" type="ORF">RSP824_24570</name>
    <name evidence="7" type="ORF">RUN1744_v1_170021</name>
    <name evidence="8" type="ORF">RUN1985_v1_920072</name>
    <name evidence="12" type="ORF">RUN215_v1_910013</name>
    <name evidence="9" type="ORF">TD1301_v1_740013</name>
    <name evidence="10" type="ORF">TF3108_v1_320074</name>
    <name evidence="11" type="ORF">TO10_v1_120111</name>
</gene>
<keyword evidence="13" id="KW-0614">Plasmid</keyword>
<accession>A0A0K1ZG57</accession>
<dbReference type="EMBL" id="LN899824">
    <property type="protein sequence ID" value="CUV31555.1"/>
    <property type="molecule type" value="Genomic_DNA"/>
</dbReference>
<proteinExistence type="inferred from homology"/>
<dbReference type="EMBL" id="CP085044">
    <property type="protein sequence ID" value="UZF16920.1"/>
    <property type="molecule type" value="Genomic_DNA"/>
</dbReference>
<dbReference type="EMBL" id="LN899827">
    <property type="protein sequence ID" value="CUV43992.1"/>
    <property type="molecule type" value="Genomic_DNA"/>
</dbReference>
<evidence type="ECO:0000313" key="15">
    <source>
        <dbReference type="Proteomes" id="UP001164049"/>
    </source>
</evidence>
<dbReference type="CDD" id="cd06326">
    <property type="entry name" value="PBP1_ABC_ligand_binding-like"/>
    <property type="match status" value="1"/>
</dbReference>
<dbReference type="EMBL" id="LN899825">
    <property type="protein sequence ID" value="CUV34089.1"/>
    <property type="molecule type" value="Genomic_DNA"/>
</dbReference>
<dbReference type="Pfam" id="PF13458">
    <property type="entry name" value="Peripla_BP_6"/>
    <property type="match status" value="1"/>
</dbReference>
<dbReference type="SUPFAM" id="SSF53822">
    <property type="entry name" value="Periplasmic binding protein-like I"/>
    <property type="match status" value="1"/>
</dbReference>
<evidence type="ECO:0000313" key="8">
    <source>
        <dbReference type="EMBL" id="CUV31555.1"/>
    </source>
</evidence>
<evidence type="ECO:0000313" key="10">
    <source>
        <dbReference type="EMBL" id="CUV39730.1"/>
    </source>
</evidence>
<dbReference type="Proteomes" id="UP000262427">
    <property type="component" value="Chromosome MP"/>
</dbReference>
<keyword evidence="2 3" id="KW-0732">Signal</keyword>
<dbReference type="EMBL" id="LN899826">
    <property type="protein sequence ID" value="CUV39730.1"/>
    <property type="molecule type" value="Genomic_DNA"/>
</dbReference>
<reference evidence="5" key="2">
    <citation type="submission" date="2018-01" db="EMBL/GenBank/DDBJ databases">
        <title>Ralstonia pseudosolanacearum P824 infects blueberry.</title>
        <authorList>
            <person name="Bocsanczy A.M."/>
            <person name="Norman D.J."/>
        </authorList>
    </citation>
    <scope>NUCLEOTIDE SEQUENCE</scope>
    <source>
        <strain evidence="5">P824</strain>
    </source>
</reference>
<evidence type="ECO:0000259" key="4">
    <source>
        <dbReference type="Pfam" id="PF13458"/>
    </source>
</evidence>
<sequence>MAQDRLLKRWLAKLAAVVLFWTGCHAHAQNGVTADSIIIGQSAPLSGAAAQLGQQLSLGARLYFNAVNAAGGIHGRKIDFKVLDDGFDADTSARNTRTLINDAKAFALFGYVGTQSSMAALKVANPAGVPFFAPYAGAQSLREPFARNVFHVRAGFNDETAAIIQQIRAVGQKRIAVIYNDDAYGRAGLDGLRHALALPANAGLALVGQASVARYTTDIKAVLSSVLAQKPEVIAVVCGYQTVVALVSEAQVQGYAGQFYNLSLVGSKMQTKELGTTGSGVVISQVMPYPRSVSTPIVREYQKLLKANGITDFDYCSLEGYIAARALVDGLRGAGRDLTRDKFIRALEALGNHDMGGFVLNFSPSNHLGSSFVEMTIVSARGQVIR</sequence>
<reference evidence="14" key="3">
    <citation type="submission" date="2018-01" db="EMBL/GenBank/DDBJ databases">
        <title>Raltonia solanacearum P824 infects blueberry.</title>
        <authorList>
            <person name="Bocsanczy A.M."/>
            <person name="Norman D.J."/>
        </authorList>
    </citation>
    <scope>NUCLEOTIDE SEQUENCE [LARGE SCALE GENOMIC DNA]</scope>
    <source>
        <strain evidence="14">P824</strain>
    </source>
</reference>